<evidence type="ECO:0000256" key="1">
    <source>
        <dbReference type="ARBA" id="ARBA00023118"/>
    </source>
</evidence>
<organism evidence="3 4">
    <name type="scientific">Liquorilactobacillus sucicola DSM 21376 = JCM 15457</name>
    <dbReference type="NCBI Taxonomy" id="1423806"/>
    <lineage>
        <taxon>Bacteria</taxon>
        <taxon>Bacillati</taxon>
        <taxon>Bacillota</taxon>
        <taxon>Bacilli</taxon>
        <taxon>Lactobacillales</taxon>
        <taxon>Lactobacillaceae</taxon>
        <taxon>Liquorilactobacillus</taxon>
    </lineage>
</organism>
<dbReference type="STRING" id="1423806.FD15_GL002136"/>
<comment type="caution">
    <text evidence="3">The sequence shown here is derived from an EMBL/GenBank/DDBJ whole genome shotgun (WGS) entry which is preliminary data.</text>
</comment>
<feature type="domain" description="CRISPR associated protein Cas6 C-terminal" evidence="2">
    <location>
        <begin position="124"/>
        <end position="242"/>
    </location>
</feature>
<dbReference type="eggNOG" id="COG1583">
    <property type="taxonomic scope" value="Bacteria"/>
</dbReference>
<dbReference type="Gene3D" id="3.30.70.1890">
    <property type="match status" value="1"/>
</dbReference>
<keyword evidence="1" id="KW-0051">Antiviral defense</keyword>
<reference evidence="3 4" key="1">
    <citation type="journal article" date="2015" name="Genome Announc.">
        <title>Expanding the biotechnology potential of lactobacilli through comparative genomics of 213 strains and associated genera.</title>
        <authorList>
            <person name="Sun Z."/>
            <person name="Harris H.M."/>
            <person name="McCann A."/>
            <person name="Guo C."/>
            <person name="Argimon S."/>
            <person name="Zhang W."/>
            <person name="Yang X."/>
            <person name="Jeffery I.B."/>
            <person name="Cooney J.C."/>
            <person name="Kagawa T.F."/>
            <person name="Liu W."/>
            <person name="Song Y."/>
            <person name="Salvetti E."/>
            <person name="Wrobel A."/>
            <person name="Rasinkangas P."/>
            <person name="Parkhill J."/>
            <person name="Rea M.C."/>
            <person name="O'Sullivan O."/>
            <person name="Ritari J."/>
            <person name="Douillard F.P."/>
            <person name="Paul Ross R."/>
            <person name="Yang R."/>
            <person name="Briner A.E."/>
            <person name="Felis G.E."/>
            <person name="de Vos W.M."/>
            <person name="Barrangou R."/>
            <person name="Klaenhammer T.R."/>
            <person name="Caufield P.W."/>
            <person name="Cui Y."/>
            <person name="Zhang H."/>
            <person name="O'Toole P.W."/>
        </authorList>
    </citation>
    <scope>NUCLEOTIDE SEQUENCE [LARGE SCALE GENOMIC DNA]</scope>
    <source>
        <strain evidence="3 4">DSM 21376</strain>
    </source>
</reference>
<keyword evidence="4" id="KW-1185">Reference proteome</keyword>
<dbReference type="OrthoDB" id="45555at2"/>
<dbReference type="Proteomes" id="UP000050961">
    <property type="component" value="Unassembled WGS sequence"/>
</dbReference>
<dbReference type="InterPro" id="IPR045747">
    <property type="entry name" value="CRISPR-assoc_prot_Cas6_N_sf"/>
</dbReference>
<accession>A0A023CV10</accession>
<dbReference type="InterPro" id="IPR010156">
    <property type="entry name" value="CRISPR-assoc_prot_Cas6"/>
</dbReference>
<dbReference type="PANTHER" id="PTHR36984:SF3">
    <property type="entry name" value="CRISPR-ASSOCIATED ENDORIBONUCLEASE CAS6"/>
    <property type="match status" value="1"/>
</dbReference>
<sequence length="244" mass="28087">MRLSIELKFNSGNNHTTIAMDYSPAILSLIKLGLSNINTQLFEELYNKNTPKNFTFSLFFKDSASFKKERIELGEGQKCILNFSVDDGPMAIYFYNSFVWLKQQDNLHFDGTNTVIFEKIELIKETIITTNEEYFRTLSPIVIRQNQKTFLSYREDNAEIFNETLRINMKSRLRGEYSKSFLKMVDALEFEPVKVKKVVSRNFGLFVEATKGSFILRGDPMLLNLIKRIGLGTKCGSGFGMITN</sequence>
<dbReference type="InterPro" id="IPR049435">
    <property type="entry name" value="Cas_Cas6_C"/>
</dbReference>
<dbReference type="CDD" id="cd21140">
    <property type="entry name" value="Cas6_I-like"/>
    <property type="match status" value="1"/>
</dbReference>
<evidence type="ECO:0000259" key="2">
    <source>
        <dbReference type="Pfam" id="PF01881"/>
    </source>
</evidence>
<dbReference type="EMBL" id="AYZF01000017">
    <property type="protein sequence ID" value="KRN05573.1"/>
    <property type="molecule type" value="Genomic_DNA"/>
</dbReference>
<dbReference type="NCBIfam" id="TIGR01877">
    <property type="entry name" value="cas_cas6"/>
    <property type="match status" value="1"/>
</dbReference>
<dbReference type="Pfam" id="PF01881">
    <property type="entry name" value="Cas_Cas6_C"/>
    <property type="match status" value="1"/>
</dbReference>
<evidence type="ECO:0000313" key="4">
    <source>
        <dbReference type="Proteomes" id="UP000050961"/>
    </source>
</evidence>
<name>A0A023CV10_9LACO</name>
<dbReference type="AlphaFoldDB" id="A0A023CV10"/>
<proteinExistence type="predicted"/>
<dbReference type="GO" id="GO:0016788">
    <property type="term" value="F:hydrolase activity, acting on ester bonds"/>
    <property type="evidence" value="ECO:0007669"/>
    <property type="project" value="InterPro"/>
</dbReference>
<dbReference type="PATRIC" id="fig|1423806.3.peg.2179"/>
<dbReference type="RefSeq" id="WP_034987153.1">
    <property type="nucleotide sequence ID" value="NZ_AYZF01000017.1"/>
</dbReference>
<protein>
    <recommendedName>
        <fullName evidence="2">CRISPR associated protein Cas6 C-terminal domain-containing protein</fullName>
    </recommendedName>
</protein>
<gene>
    <name evidence="3" type="ORF">FD15_GL002136</name>
</gene>
<dbReference type="PANTHER" id="PTHR36984">
    <property type="entry name" value="CRISPR-ASSOCIATED ENDORIBONUCLEASE CAS6 1"/>
    <property type="match status" value="1"/>
</dbReference>
<dbReference type="GO" id="GO:0051607">
    <property type="term" value="P:defense response to virus"/>
    <property type="evidence" value="ECO:0007669"/>
    <property type="project" value="UniProtKB-KW"/>
</dbReference>
<dbReference type="Gene3D" id="3.30.70.1900">
    <property type="match status" value="1"/>
</dbReference>
<evidence type="ECO:0000313" key="3">
    <source>
        <dbReference type="EMBL" id="KRN05573.1"/>
    </source>
</evidence>